<keyword evidence="1" id="KW-0031">Aminopeptidase</keyword>
<keyword evidence="2" id="KW-1185">Reference proteome</keyword>
<proteinExistence type="predicted"/>
<dbReference type="InterPro" id="IPR014553">
    <property type="entry name" value="Aminopept"/>
</dbReference>
<sequence>MRLFMSNAIVILLLSGLAFLDLIGYGIRQGVGQLKILRKAEPLEEVLKKDELPNNYRDKIKWINEVKQFAYDSLKLDKTDNYTTFYDHGDDPILWVVTATPQFSLQPHRWKYPFLGSLPYKGHFKKKLAVREKRNLDTLGFDTRIGSVDAWSTLGWFSDPILSGMLQRDSAELAELIIHELTHSTIYLPSQGDFNENLATFIGRQGAMKLLISKGEKDLLKRYGQNLDDEVTLRLYLNQSAKDLDSLYQNFDSDLSGLKKRNLKKQKIQSILDGLLKLELKEKDLNPAYFNSDRVNNAFFSTYLTYNSAQDSLQSDLDQNYGGDLVRYIDHFRDM</sequence>
<evidence type="ECO:0000313" key="2">
    <source>
        <dbReference type="Proteomes" id="UP000435357"/>
    </source>
</evidence>
<evidence type="ECO:0000313" key="1">
    <source>
        <dbReference type="EMBL" id="KAB1062163.1"/>
    </source>
</evidence>
<dbReference type="AlphaFoldDB" id="A0A6N6M439"/>
<keyword evidence="1" id="KW-0645">Protease</keyword>
<gene>
    <name evidence="1" type="ORF">F3059_12810</name>
</gene>
<name>A0A6N6M439_9FLAO</name>
<dbReference type="Pfam" id="PF10023">
    <property type="entry name" value="Aminopep"/>
    <property type="match status" value="1"/>
</dbReference>
<dbReference type="OrthoDB" id="357991at2"/>
<dbReference type="EMBL" id="WACR01000012">
    <property type="protein sequence ID" value="KAB1062163.1"/>
    <property type="molecule type" value="Genomic_DNA"/>
</dbReference>
<accession>A0A6N6M439</accession>
<reference evidence="1 2" key="1">
    <citation type="submission" date="2019-09" db="EMBL/GenBank/DDBJ databases">
        <title>Genomes of Cryomorphaceae.</title>
        <authorList>
            <person name="Bowman J.P."/>
        </authorList>
    </citation>
    <scope>NUCLEOTIDE SEQUENCE [LARGE SCALE GENOMIC DNA]</scope>
    <source>
        <strain evidence="1 2">KCTC 52047</strain>
    </source>
</reference>
<dbReference type="Proteomes" id="UP000435357">
    <property type="component" value="Unassembled WGS sequence"/>
</dbReference>
<dbReference type="GO" id="GO:0004177">
    <property type="term" value="F:aminopeptidase activity"/>
    <property type="evidence" value="ECO:0007669"/>
    <property type="project" value="UniProtKB-KW"/>
</dbReference>
<comment type="caution">
    <text evidence="1">The sequence shown here is derived from an EMBL/GenBank/DDBJ whole genome shotgun (WGS) entry which is preliminary data.</text>
</comment>
<keyword evidence="1" id="KW-0378">Hydrolase</keyword>
<organism evidence="1 2">
    <name type="scientific">Salibacter halophilus</name>
    <dbReference type="NCBI Taxonomy" id="1803916"/>
    <lineage>
        <taxon>Bacteria</taxon>
        <taxon>Pseudomonadati</taxon>
        <taxon>Bacteroidota</taxon>
        <taxon>Flavobacteriia</taxon>
        <taxon>Flavobacteriales</taxon>
        <taxon>Salibacteraceae</taxon>
        <taxon>Salibacter</taxon>
    </lineage>
</organism>
<protein>
    <submittedName>
        <fullName evidence="1">Aminopeptidase</fullName>
    </submittedName>
</protein>